<dbReference type="Proteomes" id="UP001144313">
    <property type="component" value="Unassembled WGS sequence"/>
</dbReference>
<feature type="compositionally biased region" description="Basic and acidic residues" evidence="1">
    <location>
        <begin position="143"/>
        <end position="178"/>
    </location>
</feature>
<accession>A0A9W6G699</accession>
<name>A0A9W6G699_9ACTN</name>
<sequence>MRGRGSDQGGRWPVGIWFAMVGVSAGTVASFSLIGWTFARDLYGGGDGTVPLDYEPQTVVIEADETPDPIGVAGGDGGPVDPAGPGPEPQIGISAAEPRAERLEDAEVGAALPPEEPRGEPAPEESAPPQLVPVGGDEEDCGREESDPDPHRDGHWGDDRDDDRDHGHDWNSGDRDRERAAYELPALDLDLELDESSIKIELELEPAS</sequence>
<comment type="caution">
    <text evidence="3">The sequence shown here is derived from an EMBL/GenBank/DDBJ whole genome shotgun (WGS) entry which is preliminary data.</text>
</comment>
<organism evidence="3 4">
    <name type="scientific">Glycomyces algeriensis</name>
    <dbReference type="NCBI Taxonomy" id="256037"/>
    <lineage>
        <taxon>Bacteria</taxon>
        <taxon>Bacillati</taxon>
        <taxon>Actinomycetota</taxon>
        <taxon>Actinomycetes</taxon>
        <taxon>Glycomycetales</taxon>
        <taxon>Glycomycetaceae</taxon>
        <taxon>Glycomyces</taxon>
    </lineage>
</organism>
<proteinExistence type="predicted"/>
<dbReference type="AlphaFoldDB" id="A0A9W6G699"/>
<evidence type="ECO:0000256" key="1">
    <source>
        <dbReference type="SAM" id="MobiDB-lite"/>
    </source>
</evidence>
<evidence type="ECO:0000313" key="4">
    <source>
        <dbReference type="Proteomes" id="UP001144313"/>
    </source>
</evidence>
<feature type="region of interest" description="Disordered" evidence="1">
    <location>
        <begin position="66"/>
        <end position="178"/>
    </location>
</feature>
<evidence type="ECO:0000313" key="3">
    <source>
        <dbReference type="EMBL" id="GLI41286.1"/>
    </source>
</evidence>
<feature type="transmembrane region" description="Helical" evidence="2">
    <location>
        <begin position="12"/>
        <end position="36"/>
    </location>
</feature>
<dbReference type="RefSeq" id="WP_270116358.1">
    <property type="nucleotide sequence ID" value="NZ_BAAAOL010000002.1"/>
</dbReference>
<reference evidence="3" key="1">
    <citation type="submission" date="2022-12" db="EMBL/GenBank/DDBJ databases">
        <title>Reference genome sequencing for broad-spectrum identification of bacterial and archaeal isolates by mass spectrometry.</title>
        <authorList>
            <person name="Sekiguchi Y."/>
            <person name="Tourlousse D.M."/>
        </authorList>
    </citation>
    <scope>NUCLEOTIDE SEQUENCE</scope>
    <source>
        <strain evidence="3">LLR39Z86</strain>
    </source>
</reference>
<protein>
    <submittedName>
        <fullName evidence="3">Uncharacterized protein</fullName>
    </submittedName>
</protein>
<evidence type="ECO:0000256" key="2">
    <source>
        <dbReference type="SAM" id="Phobius"/>
    </source>
</evidence>
<dbReference type="EMBL" id="BSDT01000001">
    <property type="protein sequence ID" value="GLI41286.1"/>
    <property type="molecule type" value="Genomic_DNA"/>
</dbReference>
<keyword evidence="2" id="KW-0472">Membrane</keyword>
<gene>
    <name evidence="3" type="ORF">GALLR39Z86_11360</name>
</gene>
<keyword evidence="2" id="KW-1133">Transmembrane helix</keyword>
<keyword evidence="4" id="KW-1185">Reference proteome</keyword>
<keyword evidence="2" id="KW-0812">Transmembrane</keyword>